<keyword evidence="5" id="KW-1185">Reference proteome</keyword>
<protein>
    <recommendedName>
        <fullName evidence="3">Hypoxia-inducible factor alpha subunit-like domain-containing protein</fullName>
    </recommendedName>
</protein>
<evidence type="ECO:0000256" key="2">
    <source>
        <dbReference type="SAM" id="MobiDB-lite"/>
    </source>
</evidence>
<evidence type="ECO:0000259" key="3">
    <source>
        <dbReference type="Pfam" id="PF11413"/>
    </source>
</evidence>
<name>A0A3B4B5S0_9GOBI</name>
<reference evidence="4" key="2">
    <citation type="submission" date="2025-09" db="UniProtKB">
        <authorList>
            <consortium name="Ensembl"/>
        </authorList>
    </citation>
    <scope>IDENTIFICATION</scope>
</reference>
<dbReference type="InterPro" id="IPR021537">
    <property type="entry name" value="HIF_alpha-like"/>
</dbReference>
<evidence type="ECO:0000256" key="1">
    <source>
        <dbReference type="ARBA" id="ARBA00022737"/>
    </source>
</evidence>
<proteinExistence type="predicted"/>
<evidence type="ECO:0000313" key="5">
    <source>
        <dbReference type="Proteomes" id="UP000261520"/>
    </source>
</evidence>
<evidence type="ECO:0000313" key="4">
    <source>
        <dbReference type="Ensembl" id="ENSPMGP00000023909.1"/>
    </source>
</evidence>
<feature type="domain" description="Hypoxia-inducible factor alpha subunit-like" evidence="3">
    <location>
        <begin position="40"/>
        <end position="67"/>
    </location>
</feature>
<feature type="region of interest" description="Disordered" evidence="2">
    <location>
        <begin position="1"/>
        <end position="23"/>
    </location>
</feature>
<organism evidence="4 5">
    <name type="scientific">Periophthalmus magnuspinnatus</name>
    <dbReference type="NCBI Taxonomy" id="409849"/>
    <lineage>
        <taxon>Eukaryota</taxon>
        <taxon>Metazoa</taxon>
        <taxon>Chordata</taxon>
        <taxon>Craniata</taxon>
        <taxon>Vertebrata</taxon>
        <taxon>Euteleostomi</taxon>
        <taxon>Actinopterygii</taxon>
        <taxon>Neopterygii</taxon>
        <taxon>Teleostei</taxon>
        <taxon>Neoteleostei</taxon>
        <taxon>Acanthomorphata</taxon>
        <taxon>Gobiaria</taxon>
        <taxon>Gobiiformes</taxon>
        <taxon>Gobioidei</taxon>
        <taxon>Gobiidae</taxon>
        <taxon>Oxudercinae</taxon>
        <taxon>Periophthalmus</taxon>
    </lineage>
</organism>
<dbReference type="Ensembl" id="ENSPMGT00000025471.1">
    <property type="protein sequence ID" value="ENSPMGP00000023909.1"/>
    <property type="gene ID" value="ENSPMGG00000019342.1"/>
</dbReference>
<accession>A0A3B4B5S0</accession>
<keyword evidence="1" id="KW-0677">Repeat</keyword>
<dbReference type="AlphaFoldDB" id="A0A3B4B5S0"/>
<dbReference type="Pfam" id="PF11413">
    <property type="entry name" value="HIF-1"/>
    <property type="match status" value="1"/>
</dbReference>
<sequence length="147" mass="16244">GASSTSNQPPGRYVAGSQEQPMDTSGVERFFALRSGLCMQQMDDMDLDMLAPYISMDDDFQLTCLEPTLSVDAEQLPDKRHKGPLSVEDLLVSGCLEESNQSERDWNQLLTDKDPVLGGVQNERTVLMADFFLSRPPDLSSPLSPMT</sequence>
<dbReference type="STRING" id="409849.ENSPMGP00000023909"/>
<dbReference type="Proteomes" id="UP000261520">
    <property type="component" value="Unplaced"/>
</dbReference>
<reference evidence="4" key="1">
    <citation type="submission" date="2025-08" db="UniProtKB">
        <authorList>
            <consortium name="Ensembl"/>
        </authorList>
    </citation>
    <scope>IDENTIFICATION</scope>
</reference>